<dbReference type="Proteomes" id="UP000606974">
    <property type="component" value="Unassembled WGS sequence"/>
</dbReference>
<reference evidence="4" key="1">
    <citation type="submission" date="2020-02" db="EMBL/GenBank/DDBJ databases">
        <authorList>
            <person name="Palmer J.M."/>
        </authorList>
    </citation>
    <scope>NUCLEOTIDE SEQUENCE</scope>
    <source>
        <strain evidence="4">EPUS1.4</strain>
        <tissue evidence="4">Thallus</tissue>
    </source>
</reference>
<keyword evidence="2" id="KW-1133">Transmembrane helix</keyword>
<dbReference type="OrthoDB" id="10267127at2759"/>
<feature type="region of interest" description="Disordered" evidence="1">
    <location>
        <begin position="1"/>
        <end position="20"/>
    </location>
</feature>
<dbReference type="InterPro" id="IPR004843">
    <property type="entry name" value="Calcineurin-like_PHP"/>
</dbReference>
<sequence length="488" mass="54338">MSFARDDNTGSTRYRSNSRSCMDTLQDHDRTRLLMDEEESYSRDFHRRLVEAASPIPQYTPRKPLIEQCTNEWQHNTKWKSSRRDSSPDGFDDALESFLDRCLAILKAPKIRRYLLLYTILLILSIWLWSSMIWPAWEEQRILARSLSAENRKASGGLFGSNLRPTFANMIQVKDLDTKLVPKATASADATTDTVNRLIFVGDIHGCLDELKALLAKVNFNTKTDHLIAVGDVIAKGPESGGTVDFLRATGASCVRGNHEDRILLMAHEVKSLPALKVETPQTSQSSSSSSSARTLAASLTPSQIAYLESCPLVLRVGFVKPLASDLVVVHAGLVPGIPLDRQDPTSVMNMRSIHLDTHVPSKHPNPDGSVHWVKLWNKYQQSLPAAWWSFFPSRMFGGAQSAQEKRTIVVYGHDAPRGLQLKQYSKGIDTGCVKGGKLTALVLSASGSWQTVQVPCKGYRKRRPLDVEVEDVLRDGKLSKLDDGQEE</sequence>
<evidence type="ECO:0000256" key="1">
    <source>
        <dbReference type="SAM" id="MobiDB-lite"/>
    </source>
</evidence>
<dbReference type="CDD" id="cd00144">
    <property type="entry name" value="MPP_PPP_family"/>
    <property type="match status" value="1"/>
</dbReference>
<evidence type="ECO:0000313" key="4">
    <source>
        <dbReference type="EMBL" id="KAF7513534.1"/>
    </source>
</evidence>
<protein>
    <recommendedName>
        <fullName evidence="3">Calcineurin-like phosphoesterase domain-containing protein</fullName>
    </recommendedName>
</protein>
<keyword evidence="5" id="KW-1185">Reference proteome</keyword>
<dbReference type="AlphaFoldDB" id="A0A8H7E7Q5"/>
<feature type="transmembrane region" description="Helical" evidence="2">
    <location>
        <begin position="115"/>
        <end position="137"/>
    </location>
</feature>
<dbReference type="Gene3D" id="3.60.21.10">
    <property type="match status" value="1"/>
</dbReference>
<dbReference type="SUPFAM" id="SSF56300">
    <property type="entry name" value="Metallo-dependent phosphatases"/>
    <property type="match status" value="1"/>
</dbReference>
<dbReference type="Pfam" id="PF00149">
    <property type="entry name" value="Metallophos"/>
    <property type="match status" value="1"/>
</dbReference>
<dbReference type="EMBL" id="JAACFV010000005">
    <property type="protein sequence ID" value="KAF7513534.1"/>
    <property type="molecule type" value="Genomic_DNA"/>
</dbReference>
<dbReference type="GO" id="GO:0005737">
    <property type="term" value="C:cytoplasm"/>
    <property type="evidence" value="ECO:0007669"/>
    <property type="project" value="TreeGrafter"/>
</dbReference>
<accession>A0A8H7E7Q5</accession>
<dbReference type="PANTHER" id="PTHR42850">
    <property type="entry name" value="METALLOPHOSPHOESTERASE"/>
    <property type="match status" value="1"/>
</dbReference>
<dbReference type="GO" id="GO:0016791">
    <property type="term" value="F:phosphatase activity"/>
    <property type="evidence" value="ECO:0007669"/>
    <property type="project" value="TreeGrafter"/>
</dbReference>
<comment type="caution">
    <text evidence="4">The sequence shown here is derived from an EMBL/GenBank/DDBJ whole genome shotgun (WGS) entry which is preliminary data.</text>
</comment>
<evidence type="ECO:0000313" key="5">
    <source>
        <dbReference type="Proteomes" id="UP000606974"/>
    </source>
</evidence>
<name>A0A8H7E7Q5_9EURO</name>
<dbReference type="GO" id="GO:0000298">
    <property type="term" value="F:endopolyphosphatase activity"/>
    <property type="evidence" value="ECO:0007669"/>
    <property type="project" value="TreeGrafter"/>
</dbReference>
<feature type="compositionally biased region" description="Polar residues" evidence="1">
    <location>
        <begin position="9"/>
        <end position="20"/>
    </location>
</feature>
<feature type="domain" description="Calcineurin-like phosphoesterase" evidence="3">
    <location>
        <begin position="197"/>
        <end position="414"/>
    </location>
</feature>
<proteinExistence type="predicted"/>
<evidence type="ECO:0000256" key="2">
    <source>
        <dbReference type="SAM" id="Phobius"/>
    </source>
</evidence>
<evidence type="ECO:0000259" key="3">
    <source>
        <dbReference type="Pfam" id="PF00149"/>
    </source>
</evidence>
<keyword evidence="2" id="KW-0812">Transmembrane</keyword>
<dbReference type="PANTHER" id="PTHR42850:SF4">
    <property type="entry name" value="ZINC-DEPENDENT ENDOPOLYPHOSPHATASE"/>
    <property type="match status" value="1"/>
</dbReference>
<dbReference type="InterPro" id="IPR029052">
    <property type="entry name" value="Metallo-depent_PP-like"/>
</dbReference>
<keyword evidence="2" id="KW-0472">Membrane</keyword>
<dbReference type="InterPro" id="IPR050126">
    <property type="entry name" value="Ap4A_hydrolase"/>
</dbReference>
<gene>
    <name evidence="4" type="ORF">GJ744_008828</name>
</gene>
<organism evidence="4 5">
    <name type="scientific">Endocarpon pusillum</name>
    <dbReference type="NCBI Taxonomy" id="364733"/>
    <lineage>
        <taxon>Eukaryota</taxon>
        <taxon>Fungi</taxon>
        <taxon>Dikarya</taxon>
        <taxon>Ascomycota</taxon>
        <taxon>Pezizomycotina</taxon>
        <taxon>Eurotiomycetes</taxon>
        <taxon>Chaetothyriomycetidae</taxon>
        <taxon>Verrucariales</taxon>
        <taxon>Verrucariaceae</taxon>
        <taxon>Endocarpon</taxon>
    </lineage>
</organism>
<dbReference type="GO" id="GO:0006798">
    <property type="term" value="P:polyphosphate catabolic process"/>
    <property type="evidence" value="ECO:0007669"/>
    <property type="project" value="TreeGrafter"/>
</dbReference>